<feature type="compositionally biased region" description="Polar residues" evidence="1">
    <location>
        <begin position="288"/>
        <end position="303"/>
    </location>
</feature>
<dbReference type="Proteomes" id="UP000521943">
    <property type="component" value="Unassembled WGS sequence"/>
</dbReference>
<evidence type="ECO:0000313" key="3">
    <source>
        <dbReference type="Proteomes" id="UP000521943"/>
    </source>
</evidence>
<proteinExistence type="predicted"/>
<dbReference type="EMBL" id="JACGCI010000125">
    <property type="protein sequence ID" value="KAF6744246.1"/>
    <property type="molecule type" value="Genomic_DNA"/>
</dbReference>
<protein>
    <submittedName>
        <fullName evidence="2">Uncharacterized protein</fullName>
    </submittedName>
</protein>
<sequence>MSNVSNLQPAIRQRATSFSEVSTSPSSRALAYWIATMDPHTLAQRLLSATHPSNGRTPEELDALVAALKGVGFERQLAVAERAVADDTERHCVRCHTGYLERDNRVDACVVRHLHTFTVAIGAEPKDAKCTTCKEAVPPSAVVDKPCVVGRHTTNTSNLETVRSSLVRSCEEVGCIKEVLAEKRPESVSSLPLKALPFPFALQPSTSQKKDSVNATVSRGSNEAWTVIGSESQEGSPKSTSSGQRELSASTSSQPEPKTQADSQAKAPLATTSSKPSTPEKTTTREPNLNTSEFRFSNTNSTKAPAAVINPNLFEFRGFGSASSSSFTTTGTLDPQAKTWKPLKGAGGNLASVAVSKQREGLASNAAAPIAK</sequence>
<dbReference type="OrthoDB" id="3245731at2759"/>
<name>A0A8H6LWZ1_9AGAR</name>
<gene>
    <name evidence="2" type="ORF">DFP72DRAFT_86082</name>
</gene>
<feature type="compositionally biased region" description="Polar residues" evidence="1">
    <location>
        <begin position="225"/>
        <end position="263"/>
    </location>
</feature>
<feature type="compositionally biased region" description="Low complexity" evidence="1">
    <location>
        <begin position="271"/>
        <end position="287"/>
    </location>
</feature>
<feature type="region of interest" description="Disordered" evidence="1">
    <location>
        <begin position="225"/>
        <end position="305"/>
    </location>
</feature>
<reference evidence="2 3" key="1">
    <citation type="submission" date="2020-07" db="EMBL/GenBank/DDBJ databases">
        <title>Comparative genomics of pyrophilous fungi reveals a link between fire events and developmental genes.</title>
        <authorList>
            <consortium name="DOE Joint Genome Institute"/>
            <person name="Steindorff A.S."/>
            <person name="Carver A."/>
            <person name="Calhoun S."/>
            <person name="Stillman K."/>
            <person name="Liu H."/>
            <person name="Lipzen A."/>
            <person name="Pangilinan J."/>
            <person name="Labutti K."/>
            <person name="Bruns T.D."/>
            <person name="Grigoriev I.V."/>
        </authorList>
    </citation>
    <scope>NUCLEOTIDE SEQUENCE [LARGE SCALE GENOMIC DNA]</scope>
    <source>
        <strain evidence="2 3">CBS 144469</strain>
    </source>
</reference>
<comment type="caution">
    <text evidence="2">The sequence shown here is derived from an EMBL/GenBank/DDBJ whole genome shotgun (WGS) entry which is preliminary data.</text>
</comment>
<keyword evidence="3" id="KW-1185">Reference proteome</keyword>
<organism evidence="2 3">
    <name type="scientific">Ephemerocybe angulata</name>
    <dbReference type="NCBI Taxonomy" id="980116"/>
    <lineage>
        <taxon>Eukaryota</taxon>
        <taxon>Fungi</taxon>
        <taxon>Dikarya</taxon>
        <taxon>Basidiomycota</taxon>
        <taxon>Agaricomycotina</taxon>
        <taxon>Agaricomycetes</taxon>
        <taxon>Agaricomycetidae</taxon>
        <taxon>Agaricales</taxon>
        <taxon>Agaricineae</taxon>
        <taxon>Psathyrellaceae</taxon>
        <taxon>Ephemerocybe</taxon>
    </lineage>
</organism>
<evidence type="ECO:0000313" key="2">
    <source>
        <dbReference type="EMBL" id="KAF6744246.1"/>
    </source>
</evidence>
<accession>A0A8H6LWZ1</accession>
<evidence type="ECO:0000256" key="1">
    <source>
        <dbReference type="SAM" id="MobiDB-lite"/>
    </source>
</evidence>
<dbReference type="AlphaFoldDB" id="A0A8H6LWZ1"/>